<evidence type="ECO:0000313" key="1">
    <source>
        <dbReference type="EMBL" id="KAF5799703.1"/>
    </source>
</evidence>
<organism evidence="1 2">
    <name type="scientific">Helianthus annuus</name>
    <name type="common">Common sunflower</name>
    <dbReference type="NCBI Taxonomy" id="4232"/>
    <lineage>
        <taxon>Eukaryota</taxon>
        <taxon>Viridiplantae</taxon>
        <taxon>Streptophyta</taxon>
        <taxon>Embryophyta</taxon>
        <taxon>Tracheophyta</taxon>
        <taxon>Spermatophyta</taxon>
        <taxon>Magnoliopsida</taxon>
        <taxon>eudicotyledons</taxon>
        <taxon>Gunneridae</taxon>
        <taxon>Pentapetalae</taxon>
        <taxon>asterids</taxon>
        <taxon>campanulids</taxon>
        <taxon>Asterales</taxon>
        <taxon>Asteraceae</taxon>
        <taxon>Asteroideae</taxon>
        <taxon>Heliantheae alliance</taxon>
        <taxon>Heliantheae</taxon>
        <taxon>Helianthus</taxon>
    </lineage>
</organism>
<keyword evidence="2" id="KW-1185">Reference proteome</keyword>
<dbReference type="Proteomes" id="UP000215914">
    <property type="component" value="Unassembled WGS sequence"/>
</dbReference>
<dbReference type="Gramene" id="mRNA:HanXRQr2_Chr07g0307611">
    <property type="protein sequence ID" value="CDS:HanXRQr2_Chr07g0307611.1"/>
    <property type="gene ID" value="HanXRQr2_Chr07g0307611"/>
</dbReference>
<comment type="caution">
    <text evidence="1">The sequence shown here is derived from an EMBL/GenBank/DDBJ whole genome shotgun (WGS) entry which is preliminary data.</text>
</comment>
<reference evidence="1" key="1">
    <citation type="journal article" date="2017" name="Nature">
        <title>The sunflower genome provides insights into oil metabolism, flowering and Asterid evolution.</title>
        <authorList>
            <person name="Badouin H."/>
            <person name="Gouzy J."/>
            <person name="Grassa C.J."/>
            <person name="Murat F."/>
            <person name="Staton S.E."/>
            <person name="Cottret L."/>
            <person name="Lelandais-Briere C."/>
            <person name="Owens G.L."/>
            <person name="Carrere S."/>
            <person name="Mayjonade B."/>
            <person name="Legrand L."/>
            <person name="Gill N."/>
            <person name="Kane N.C."/>
            <person name="Bowers J.E."/>
            <person name="Hubner S."/>
            <person name="Bellec A."/>
            <person name="Berard A."/>
            <person name="Berges H."/>
            <person name="Blanchet N."/>
            <person name="Boniface M.C."/>
            <person name="Brunel D."/>
            <person name="Catrice O."/>
            <person name="Chaidir N."/>
            <person name="Claudel C."/>
            <person name="Donnadieu C."/>
            <person name="Faraut T."/>
            <person name="Fievet G."/>
            <person name="Helmstetter N."/>
            <person name="King M."/>
            <person name="Knapp S.J."/>
            <person name="Lai Z."/>
            <person name="Le Paslier M.C."/>
            <person name="Lippi Y."/>
            <person name="Lorenzon L."/>
            <person name="Mandel J.R."/>
            <person name="Marage G."/>
            <person name="Marchand G."/>
            <person name="Marquand E."/>
            <person name="Bret-Mestries E."/>
            <person name="Morien E."/>
            <person name="Nambeesan S."/>
            <person name="Nguyen T."/>
            <person name="Pegot-Espagnet P."/>
            <person name="Pouilly N."/>
            <person name="Raftis F."/>
            <person name="Sallet E."/>
            <person name="Schiex T."/>
            <person name="Thomas J."/>
            <person name="Vandecasteele C."/>
            <person name="Vares D."/>
            <person name="Vear F."/>
            <person name="Vautrin S."/>
            <person name="Crespi M."/>
            <person name="Mangin B."/>
            <person name="Burke J.M."/>
            <person name="Salse J."/>
            <person name="Munos S."/>
            <person name="Vincourt P."/>
            <person name="Rieseberg L.H."/>
            <person name="Langlade N.B."/>
        </authorList>
    </citation>
    <scope>NUCLEOTIDE SEQUENCE</scope>
    <source>
        <tissue evidence="1">Leaves</tissue>
    </source>
</reference>
<accession>A0A9K3NHI0</accession>
<protein>
    <submittedName>
        <fullName evidence="1">Uncharacterized protein</fullName>
    </submittedName>
</protein>
<proteinExistence type="predicted"/>
<name>A0A9K3NHI0_HELAN</name>
<sequence>MDAVVKLQKLFSKCISRASSSCCWWWCSFSTMIYLESESRAKLLKREME</sequence>
<reference evidence="1" key="2">
    <citation type="submission" date="2020-06" db="EMBL/GenBank/DDBJ databases">
        <title>Helianthus annuus Genome sequencing and assembly Release 2.</title>
        <authorList>
            <person name="Gouzy J."/>
            <person name="Langlade N."/>
            <person name="Munos S."/>
        </authorList>
    </citation>
    <scope>NUCLEOTIDE SEQUENCE</scope>
    <source>
        <tissue evidence="1">Leaves</tissue>
    </source>
</reference>
<evidence type="ECO:0000313" key="2">
    <source>
        <dbReference type="Proteomes" id="UP000215914"/>
    </source>
</evidence>
<dbReference type="AlphaFoldDB" id="A0A9K3NHI0"/>
<dbReference type="EMBL" id="MNCJ02000322">
    <property type="protein sequence ID" value="KAF5799703.1"/>
    <property type="molecule type" value="Genomic_DNA"/>
</dbReference>
<gene>
    <name evidence="1" type="ORF">HanXRQr2_Chr07g0307611</name>
</gene>